<dbReference type="PANTHER" id="PTHR43685">
    <property type="entry name" value="GLYCOSYLTRANSFERASE"/>
    <property type="match status" value="1"/>
</dbReference>
<dbReference type="PANTHER" id="PTHR43685:SF5">
    <property type="entry name" value="GLYCOSYLTRANSFERASE EPSE-RELATED"/>
    <property type="match status" value="1"/>
</dbReference>
<keyword evidence="7" id="KW-1185">Reference proteome</keyword>
<proteinExistence type="inferred from homology"/>
<dbReference type="AlphaFoldDB" id="A0A7Z0HXP9"/>
<dbReference type="InterPro" id="IPR029044">
    <property type="entry name" value="Nucleotide-diphossugar_trans"/>
</dbReference>
<dbReference type="RefSeq" id="WP_179904923.1">
    <property type="nucleotide sequence ID" value="NZ_JACBXS010000006.1"/>
</dbReference>
<dbReference type="InterPro" id="IPR050834">
    <property type="entry name" value="Glycosyltransf_2"/>
</dbReference>
<dbReference type="Pfam" id="PF00535">
    <property type="entry name" value="Glycos_transf_2"/>
    <property type="match status" value="1"/>
</dbReference>
<dbReference type="GO" id="GO:0016757">
    <property type="term" value="F:glycosyltransferase activity"/>
    <property type="evidence" value="ECO:0007669"/>
    <property type="project" value="UniProtKB-KW"/>
</dbReference>
<evidence type="ECO:0000256" key="3">
    <source>
        <dbReference type="ARBA" id="ARBA00022679"/>
    </source>
</evidence>
<organism evidence="6 7">
    <name type="scientific">Rhabdonatronobacter sediminivivens</name>
    <dbReference type="NCBI Taxonomy" id="2743469"/>
    <lineage>
        <taxon>Bacteria</taxon>
        <taxon>Pseudomonadati</taxon>
        <taxon>Pseudomonadota</taxon>
        <taxon>Alphaproteobacteria</taxon>
        <taxon>Rhodobacterales</taxon>
        <taxon>Paracoccaceae</taxon>
        <taxon>Rhabdonatronobacter</taxon>
    </lineage>
</organism>
<evidence type="ECO:0000256" key="2">
    <source>
        <dbReference type="ARBA" id="ARBA00022676"/>
    </source>
</evidence>
<name>A0A7Z0HXP9_9RHOB</name>
<evidence type="ECO:0000313" key="6">
    <source>
        <dbReference type="EMBL" id="NYS24219.1"/>
    </source>
</evidence>
<feature type="domain" description="Glycosyltransferase 2-like" evidence="5">
    <location>
        <begin position="26"/>
        <end position="133"/>
    </location>
</feature>
<dbReference type="Proteomes" id="UP000529417">
    <property type="component" value="Unassembled WGS sequence"/>
</dbReference>
<sequence>MRDVKRRVSPGWEQGNMEHSEPSVGVVIRTRDRPVFLARALASVRAQTHGTWQVALVNDGGASGPVDALLAPAGGAPAVPPERLHLLHLDPGVGRAAAFNRGVAALQTDFITCLDDDDTWEPGFMAALVAFHAQIAPLVRDLGGVAALARAVIEEFLPDPADPLHGTLRELGEEPLPRAFQRSEFFLNPLAYACYRQDLYPVQWMLRREAVLRTGGFPEAFDVMEDRAFMNRFLRDHRLAILDKPLARHHRRAARRSDTARTVAMNTLDNPSYDWRMYADLALSPDGLDPAFELLREVNYETSAIWQKIDGEASDLRQRLAALEAGMAKAAPGRPAPAPPAAPAKRPKAALFDLWHRASGPWQAGVIAPDTPFADRFVLSQGFSQPGTMFALSVPDQRFEVQIPETRDWAAVEFLLDGLIPRGAGLRWELSLHGDTGFLFETALCQRLAEADGQVRHQFHEPWVHACRPGAGCRVTRHFDSGALAVGQAPRLSVILPRQARNFRFCCAGFVLEAG</sequence>
<comment type="caution">
    <text evidence="6">The sequence shown here is derived from an EMBL/GenBank/DDBJ whole genome shotgun (WGS) entry which is preliminary data.</text>
</comment>
<evidence type="ECO:0000259" key="5">
    <source>
        <dbReference type="Pfam" id="PF00535"/>
    </source>
</evidence>
<dbReference type="EMBL" id="JACBXS010000006">
    <property type="protein sequence ID" value="NYS24219.1"/>
    <property type="molecule type" value="Genomic_DNA"/>
</dbReference>
<keyword evidence="2" id="KW-0328">Glycosyltransferase</keyword>
<evidence type="ECO:0000256" key="1">
    <source>
        <dbReference type="ARBA" id="ARBA00006739"/>
    </source>
</evidence>
<keyword evidence="3 6" id="KW-0808">Transferase</keyword>
<protein>
    <submittedName>
        <fullName evidence="6">Glycosyltransferase family 2 protein</fullName>
    </submittedName>
</protein>
<evidence type="ECO:0000256" key="4">
    <source>
        <dbReference type="SAM" id="MobiDB-lite"/>
    </source>
</evidence>
<comment type="similarity">
    <text evidence="1">Belongs to the glycosyltransferase 2 family.</text>
</comment>
<gene>
    <name evidence="6" type="ORF">HUK65_04370</name>
</gene>
<feature type="region of interest" description="Disordered" evidence="4">
    <location>
        <begin position="1"/>
        <end position="22"/>
    </location>
</feature>
<dbReference type="CDD" id="cd00761">
    <property type="entry name" value="Glyco_tranf_GTA_type"/>
    <property type="match status" value="1"/>
</dbReference>
<accession>A0A7Z0HXP9</accession>
<dbReference type="Gene3D" id="3.90.550.10">
    <property type="entry name" value="Spore Coat Polysaccharide Biosynthesis Protein SpsA, Chain A"/>
    <property type="match status" value="1"/>
</dbReference>
<dbReference type="SUPFAM" id="SSF53448">
    <property type="entry name" value="Nucleotide-diphospho-sugar transferases"/>
    <property type="match status" value="1"/>
</dbReference>
<reference evidence="6 7" key="1">
    <citation type="journal article" date="2000" name="Arch. Microbiol.">
        <title>Rhodobaca bogoriensis gen. nov. and sp. nov., an alkaliphilic purple nonsulfur bacterium from African Rift Valley soda lakes.</title>
        <authorList>
            <person name="Milford A.D."/>
            <person name="Achenbach L.A."/>
            <person name="Jung D.O."/>
            <person name="Madigan M.T."/>
        </authorList>
    </citation>
    <scope>NUCLEOTIDE SEQUENCE [LARGE SCALE GENOMIC DNA]</scope>
    <source>
        <strain evidence="6 7">2376</strain>
    </source>
</reference>
<evidence type="ECO:0000313" key="7">
    <source>
        <dbReference type="Proteomes" id="UP000529417"/>
    </source>
</evidence>
<dbReference type="InterPro" id="IPR001173">
    <property type="entry name" value="Glyco_trans_2-like"/>
</dbReference>